<keyword evidence="7" id="KW-0378">Hydrolase</keyword>
<keyword evidence="7" id="KW-0460">Magnesium</keyword>
<dbReference type="PANTHER" id="PTHR23078">
    <property type="entry name" value="VESICULAR-FUSION PROTEIN NSF"/>
    <property type="match status" value="1"/>
</dbReference>
<dbReference type="Proteomes" id="UP001516023">
    <property type="component" value="Unassembled WGS sequence"/>
</dbReference>
<keyword evidence="7" id="KW-0963">Cytoplasm</keyword>
<dbReference type="GO" id="GO:0015031">
    <property type="term" value="P:protein transport"/>
    <property type="evidence" value="ECO:0007669"/>
    <property type="project" value="UniProtKB-KW"/>
</dbReference>
<comment type="function">
    <text evidence="7">Required for vesicle-mediated transport. Catalyzes the fusion of transport vesicles within the Golgi cisternae. Is also required for transport from the endoplasmic reticulum to the Golgi stack. Seems to function as a fusion protein required for the delivery of cargo proteins to all compartments of the Golgi stack independent of vesicle origin.</text>
</comment>
<evidence type="ECO:0000256" key="5">
    <source>
        <dbReference type="ARBA" id="ARBA00022927"/>
    </source>
</evidence>
<dbReference type="PANTHER" id="PTHR23078:SF3">
    <property type="entry name" value="VESICLE-FUSING ATPASE"/>
    <property type="match status" value="1"/>
</dbReference>
<comment type="similarity">
    <text evidence="1 6">Belongs to the AAA ATPase family.</text>
</comment>
<dbReference type="SMART" id="SM00382">
    <property type="entry name" value="AAA"/>
    <property type="match status" value="1"/>
</dbReference>
<feature type="domain" description="AAA+ ATPase" evidence="8">
    <location>
        <begin position="435"/>
        <end position="594"/>
    </location>
</feature>
<dbReference type="SUPFAM" id="SSF52540">
    <property type="entry name" value="P-loop containing nucleoside triphosphate hydrolases"/>
    <property type="match status" value="1"/>
</dbReference>
<gene>
    <name evidence="9" type="ORF">HJC23_012852</name>
</gene>
<dbReference type="InterPro" id="IPR003960">
    <property type="entry name" value="ATPase_AAA_CS"/>
</dbReference>
<accession>A0ABD3Q7L5</accession>
<evidence type="ECO:0000256" key="7">
    <source>
        <dbReference type="RuleBase" id="RU367045"/>
    </source>
</evidence>
<dbReference type="InterPro" id="IPR027417">
    <property type="entry name" value="P-loop_NTPase"/>
</dbReference>
<dbReference type="Gene3D" id="3.40.50.300">
    <property type="entry name" value="P-loop containing nucleotide triphosphate hydrolases"/>
    <property type="match status" value="1"/>
</dbReference>
<keyword evidence="7" id="KW-0479">Metal-binding</keyword>
<dbReference type="GO" id="GO:0016192">
    <property type="term" value="P:vesicle-mediated transport"/>
    <property type="evidence" value="ECO:0007669"/>
    <property type="project" value="UniProtKB-KW"/>
</dbReference>
<dbReference type="Pfam" id="PF17862">
    <property type="entry name" value="AAA_lid_3"/>
    <property type="match status" value="1"/>
</dbReference>
<reference evidence="9 10" key="1">
    <citation type="journal article" date="2020" name="G3 (Bethesda)">
        <title>Improved Reference Genome for Cyclotella cryptica CCMP332, a Model for Cell Wall Morphogenesis, Salinity Adaptation, and Lipid Production in Diatoms (Bacillariophyta).</title>
        <authorList>
            <person name="Roberts W.R."/>
            <person name="Downey K.M."/>
            <person name="Ruck E.C."/>
            <person name="Traller J.C."/>
            <person name="Alverson A.J."/>
        </authorList>
    </citation>
    <scope>NUCLEOTIDE SEQUENCE [LARGE SCALE GENOMIC DNA]</scope>
    <source>
        <strain evidence="9 10">CCMP332</strain>
    </source>
</reference>
<evidence type="ECO:0000313" key="9">
    <source>
        <dbReference type="EMBL" id="KAL3794145.1"/>
    </source>
</evidence>
<dbReference type="GO" id="GO:0005737">
    <property type="term" value="C:cytoplasm"/>
    <property type="evidence" value="ECO:0007669"/>
    <property type="project" value="UniProtKB-SubCell"/>
</dbReference>
<dbReference type="Pfam" id="PF00004">
    <property type="entry name" value="AAA"/>
    <property type="match status" value="1"/>
</dbReference>
<dbReference type="InterPro" id="IPR041569">
    <property type="entry name" value="AAA_lid_3"/>
</dbReference>
<keyword evidence="5 7" id="KW-0653">Protein transport</keyword>
<proteinExistence type="inferred from homology"/>
<dbReference type="Gene3D" id="1.10.8.60">
    <property type="match status" value="1"/>
</dbReference>
<evidence type="ECO:0000256" key="6">
    <source>
        <dbReference type="RuleBase" id="RU003651"/>
    </source>
</evidence>
<dbReference type="PROSITE" id="PS00674">
    <property type="entry name" value="AAA"/>
    <property type="match status" value="1"/>
</dbReference>
<evidence type="ECO:0000313" key="10">
    <source>
        <dbReference type="Proteomes" id="UP001516023"/>
    </source>
</evidence>
<dbReference type="GO" id="GO:0005524">
    <property type="term" value="F:ATP binding"/>
    <property type="evidence" value="ECO:0007669"/>
    <property type="project" value="UniProtKB-UniRule"/>
</dbReference>
<organism evidence="9 10">
    <name type="scientific">Cyclotella cryptica</name>
    <dbReference type="NCBI Taxonomy" id="29204"/>
    <lineage>
        <taxon>Eukaryota</taxon>
        <taxon>Sar</taxon>
        <taxon>Stramenopiles</taxon>
        <taxon>Ochrophyta</taxon>
        <taxon>Bacillariophyta</taxon>
        <taxon>Coscinodiscophyceae</taxon>
        <taxon>Thalassiosirophycidae</taxon>
        <taxon>Stephanodiscales</taxon>
        <taxon>Stephanodiscaceae</taxon>
        <taxon>Cyclotella</taxon>
    </lineage>
</organism>
<keyword evidence="10" id="KW-1185">Reference proteome</keyword>
<dbReference type="FunFam" id="3.40.50.300:FF:000154">
    <property type="entry name" value="Vesicle-fusing ATPase 1"/>
    <property type="match status" value="1"/>
</dbReference>
<evidence type="ECO:0000256" key="1">
    <source>
        <dbReference type="ARBA" id="ARBA00006914"/>
    </source>
</evidence>
<sequence>MDIFGQLVQSATQTLTSSDVSENEIEHSYGSASQGQWICSRTAGEMQKTVLDSLVLKRARSEITPCHNPKRHHARRIQWKFRWKFVTIKVDGCSFGRRVERNFGSIDFTCMYDFSLWNLVRIRLIVFTCYCLPKLESSRVENIDLTYYFARLCFFDTACQTTSWVQQQSSQVSGVEDEQRTQWLRWMRNVPSPLFLDLTSHVHDLIIDNHHTSDDPWIPKEHLEFVDMSLDRYISRIACHVILLPSGSETAPLSLVESTGAHVYGKLLYGGVNRFRILNSGKTVRRVGEKRETISGGVISHPSWDLPTVFDKSVLMGGASTDMVLSSAALGWDPAVMLDLVSEEDLVANNSTDGFDTDSKSNHAYQSFEGKQRTDALSAHFQNRVGGLQPQIDAIIRRVLDGRSIYSNFDSDNNNSMIKKARLEAEELAALGLQPVRGLLLYGRPGTGKTLLVREIARSLGARPPKICAAPELLDRWVGGSERRVRELFREAEGELAMCRMVAGGDDSGAFLQSALHVIVIDEIDAVFRKRIDADNSDAITRNSVVNQLLAKLDGVHALPNVLMIGMTNRRELLDEALLRPGRLEVQVEVPLPAESGRREILQIHFGGLRNLAKKALRPLSVMRARGFVDLASDEYTGGFSGADIAGLVRNAGSIALSRARVDGSGIDGLLITLEDVMQALQEVKS</sequence>
<keyword evidence="3 6" id="KW-0547">Nucleotide-binding</keyword>
<dbReference type="EC" id="3.6.4.6" evidence="7"/>
<dbReference type="AlphaFoldDB" id="A0ABD3Q7L5"/>
<comment type="subcellular location">
    <subcellularLocation>
        <location evidence="7">Cytoplasm</location>
    </subcellularLocation>
</comment>
<keyword evidence="7" id="KW-0931">ER-Golgi transport</keyword>
<keyword evidence="4 6" id="KW-0067">ATP-binding</keyword>
<evidence type="ECO:0000256" key="2">
    <source>
        <dbReference type="ARBA" id="ARBA00022448"/>
    </source>
</evidence>
<name>A0ABD3Q7L5_9STRA</name>
<protein>
    <recommendedName>
        <fullName evidence="7">Vesicle-fusing ATPase</fullName>
        <ecNumber evidence="7">3.6.4.6</ecNumber>
    </recommendedName>
</protein>
<comment type="catalytic activity">
    <reaction evidence="7">
        <text>ATP + H2O = ADP + phosphate + H(+)</text>
        <dbReference type="Rhea" id="RHEA:13065"/>
        <dbReference type="ChEBI" id="CHEBI:15377"/>
        <dbReference type="ChEBI" id="CHEBI:15378"/>
        <dbReference type="ChEBI" id="CHEBI:30616"/>
        <dbReference type="ChEBI" id="CHEBI:43474"/>
        <dbReference type="ChEBI" id="CHEBI:456216"/>
        <dbReference type="EC" id="3.6.4.6"/>
    </reaction>
</comment>
<dbReference type="GO" id="GO:0046872">
    <property type="term" value="F:metal ion binding"/>
    <property type="evidence" value="ECO:0007669"/>
    <property type="project" value="UniProtKB-UniRule"/>
</dbReference>
<comment type="cofactor">
    <cofactor evidence="7">
        <name>Mg(2+)</name>
        <dbReference type="ChEBI" id="CHEBI:18420"/>
    </cofactor>
    <text evidence="7">Binds 1 Mg(2+) ion per subunit.</text>
</comment>
<evidence type="ECO:0000259" key="8">
    <source>
        <dbReference type="SMART" id="SM00382"/>
    </source>
</evidence>
<dbReference type="InterPro" id="IPR003959">
    <property type="entry name" value="ATPase_AAA_core"/>
</dbReference>
<dbReference type="InterPro" id="IPR039812">
    <property type="entry name" value="Vesicle-fus_ATPase"/>
</dbReference>
<dbReference type="InterPro" id="IPR003593">
    <property type="entry name" value="AAA+_ATPase"/>
</dbReference>
<dbReference type="EMBL" id="JABMIG020000083">
    <property type="protein sequence ID" value="KAL3794145.1"/>
    <property type="molecule type" value="Genomic_DNA"/>
</dbReference>
<dbReference type="GO" id="GO:0016787">
    <property type="term" value="F:hydrolase activity"/>
    <property type="evidence" value="ECO:0007669"/>
    <property type="project" value="UniProtKB-KW"/>
</dbReference>
<keyword evidence="2 7" id="KW-0813">Transport</keyword>
<comment type="caution">
    <text evidence="9">The sequence shown here is derived from an EMBL/GenBank/DDBJ whole genome shotgun (WGS) entry which is preliminary data.</text>
</comment>
<evidence type="ECO:0000256" key="3">
    <source>
        <dbReference type="ARBA" id="ARBA00022741"/>
    </source>
</evidence>
<evidence type="ECO:0000256" key="4">
    <source>
        <dbReference type="ARBA" id="ARBA00022840"/>
    </source>
</evidence>